<dbReference type="EC" id="6.2.1.44" evidence="4"/>
<accession>A0A5C8PUG6</accession>
<feature type="domain" description="AMP-binding enzyme C-terminal" evidence="7">
    <location>
        <begin position="427"/>
        <end position="503"/>
    </location>
</feature>
<evidence type="ECO:0000256" key="5">
    <source>
        <dbReference type="ARBA" id="ARBA00067668"/>
    </source>
</evidence>
<dbReference type="CDD" id="cd17631">
    <property type="entry name" value="FACL_FadD13-like"/>
    <property type="match status" value="1"/>
</dbReference>
<evidence type="ECO:0000259" key="6">
    <source>
        <dbReference type="Pfam" id="PF00501"/>
    </source>
</evidence>
<evidence type="ECO:0000256" key="1">
    <source>
        <dbReference type="ARBA" id="ARBA00006432"/>
    </source>
</evidence>
<comment type="similarity">
    <text evidence="1">Belongs to the ATP-dependent AMP-binding enzyme family.</text>
</comment>
<dbReference type="SUPFAM" id="SSF56801">
    <property type="entry name" value="Acetyl-CoA synthetase-like"/>
    <property type="match status" value="1"/>
</dbReference>
<evidence type="ECO:0000259" key="7">
    <source>
        <dbReference type="Pfam" id="PF13193"/>
    </source>
</evidence>
<dbReference type="Gene3D" id="3.30.300.30">
    <property type="match status" value="1"/>
</dbReference>
<evidence type="ECO:0000313" key="9">
    <source>
        <dbReference type="Proteomes" id="UP000321638"/>
    </source>
</evidence>
<keyword evidence="9" id="KW-1185">Reference proteome</keyword>
<evidence type="ECO:0000256" key="3">
    <source>
        <dbReference type="ARBA" id="ARBA00051915"/>
    </source>
</evidence>
<dbReference type="NCBIfam" id="NF004837">
    <property type="entry name" value="PRK06187.1"/>
    <property type="match status" value="1"/>
</dbReference>
<gene>
    <name evidence="8" type="ORF">FHP25_04175</name>
</gene>
<evidence type="ECO:0000256" key="4">
    <source>
        <dbReference type="ARBA" id="ARBA00066616"/>
    </source>
</evidence>
<dbReference type="InterPro" id="IPR025110">
    <property type="entry name" value="AMP-bd_C"/>
</dbReference>
<comment type="catalytic activity">
    <reaction evidence="3">
        <text>3-(methylsulfanyl)propanoate + ATP + CoA = 3-(methylsulfanyl)propanoyl-CoA + AMP + diphosphate</text>
        <dbReference type="Rhea" id="RHEA:43052"/>
        <dbReference type="ChEBI" id="CHEBI:30616"/>
        <dbReference type="ChEBI" id="CHEBI:33019"/>
        <dbReference type="ChEBI" id="CHEBI:49016"/>
        <dbReference type="ChEBI" id="CHEBI:57287"/>
        <dbReference type="ChEBI" id="CHEBI:82815"/>
        <dbReference type="ChEBI" id="CHEBI:456215"/>
        <dbReference type="EC" id="6.2.1.44"/>
    </reaction>
    <physiologicalReaction direction="left-to-right" evidence="3">
        <dbReference type="Rhea" id="RHEA:43053"/>
    </physiologicalReaction>
</comment>
<dbReference type="RefSeq" id="WP_147845642.1">
    <property type="nucleotide sequence ID" value="NZ_VDUZ01000003.1"/>
</dbReference>
<dbReference type="FunFam" id="3.30.300.30:FF:000008">
    <property type="entry name" value="2,3-dihydroxybenzoate-AMP ligase"/>
    <property type="match status" value="1"/>
</dbReference>
<name>A0A5C8PUG6_9HYPH</name>
<comment type="caution">
    <text evidence="8">The sequence shown here is derived from an EMBL/GenBank/DDBJ whole genome shotgun (WGS) entry which is preliminary data.</text>
</comment>
<dbReference type="PROSITE" id="PS00455">
    <property type="entry name" value="AMP_BINDING"/>
    <property type="match status" value="1"/>
</dbReference>
<proteinExistence type="inferred from homology"/>
<evidence type="ECO:0000256" key="2">
    <source>
        <dbReference type="ARBA" id="ARBA00022598"/>
    </source>
</evidence>
<dbReference type="Pfam" id="PF13193">
    <property type="entry name" value="AMP-binding_C"/>
    <property type="match status" value="1"/>
</dbReference>
<dbReference type="EMBL" id="VDUZ01000003">
    <property type="protein sequence ID" value="TXL81734.1"/>
    <property type="molecule type" value="Genomic_DNA"/>
</dbReference>
<reference evidence="8 9" key="1">
    <citation type="submission" date="2019-06" db="EMBL/GenBank/DDBJ databases">
        <title>New taxonomy in bacterial strain CC-CFT640, isolated from vineyard.</title>
        <authorList>
            <person name="Lin S.-Y."/>
            <person name="Tsai C.-F."/>
            <person name="Young C.-C."/>
        </authorList>
    </citation>
    <scope>NUCLEOTIDE SEQUENCE [LARGE SCALE GENOMIC DNA]</scope>
    <source>
        <strain evidence="8 9">CC-CFT640</strain>
    </source>
</reference>
<dbReference type="InterPro" id="IPR000873">
    <property type="entry name" value="AMP-dep_synth/lig_dom"/>
</dbReference>
<dbReference type="AlphaFoldDB" id="A0A5C8PUG6"/>
<dbReference type="Pfam" id="PF00501">
    <property type="entry name" value="AMP-binding"/>
    <property type="match status" value="1"/>
</dbReference>
<protein>
    <recommendedName>
        <fullName evidence="5">3-methylmercaptopropionyl-CoA ligase</fullName>
        <ecNumber evidence="4">6.2.1.44</ecNumber>
    </recommendedName>
</protein>
<sequence length="522" mass="56050">MTFELTSLLKRAVQLHGPDRAAIHGTRQRTWAETADRSARLAGALQALGMEPGAPVAILAHASDRYLEYLWGVLWGGGVLDPMNTRHARPEIAYCLNDSRARILLIDDAFATMAPALRADAPSLASLIWIGDGPAPDGMLDYEALVAQAAPAQDARRRNDDLAGIFYTGGTTGQAKGVMLSHTNLLTAVIVGYGTRMVAEGSSLLHTMPLFHLSGIVTLLSATGRGNCNLLPPRFEPGETLRLIGQHRPASLVLAPTMLQMLLDHPAFAQTDMSSVETVTYGASPMPETLLRRAIAVLPGTCGFVQAYGMTETSAAVTLLGREDHDPDAPTSHRLRSAGRVVPVSEIRIVGPDGEDLPRGQAGEIAARGPNVMLGYLNKPEETARALRDGWMHTGDGGYMDEDGYIYVVDRIKDMIVSGGENVYSVEVEAAISRFPAVALCAVVGIPHPKWGEAVHAIVQLKPGASATAEAIIAHCREQIAGYKCPRSIDIRTEPLPLTAAGKIQKNVLRAPFWEGYTRRVN</sequence>
<dbReference type="InterPro" id="IPR045851">
    <property type="entry name" value="AMP-bd_C_sf"/>
</dbReference>
<dbReference type="OrthoDB" id="9803968at2"/>
<evidence type="ECO:0000313" key="8">
    <source>
        <dbReference type="EMBL" id="TXL81734.1"/>
    </source>
</evidence>
<dbReference type="Gene3D" id="3.40.50.12780">
    <property type="entry name" value="N-terminal domain of ligase-like"/>
    <property type="match status" value="1"/>
</dbReference>
<dbReference type="PANTHER" id="PTHR43767:SF1">
    <property type="entry name" value="NONRIBOSOMAL PEPTIDE SYNTHASE PES1 (EUROFUNG)-RELATED"/>
    <property type="match status" value="1"/>
</dbReference>
<dbReference type="InterPro" id="IPR042099">
    <property type="entry name" value="ANL_N_sf"/>
</dbReference>
<dbReference type="InterPro" id="IPR020845">
    <property type="entry name" value="AMP-binding_CS"/>
</dbReference>
<feature type="domain" description="AMP-dependent synthetase/ligase" evidence="6">
    <location>
        <begin position="13"/>
        <end position="377"/>
    </location>
</feature>
<dbReference type="PANTHER" id="PTHR43767">
    <property type="entry name" value="LONG-CHAIN-FATTY-ACID--COA LIGASE"/>
    <property type="match status" value="1"/>
</dbReference>
<keyword evidence="2 8" id="KW-0436">Ligase</keyword>
<dbReference type="Proteomes" id="UP000321638">
    <property type="component" value="Unassembled WGS sequence"/>
</dbReference>
<dbReference type="InterPro" id="IPR050237">
    <property type="entry name" value="ATP-dep_AMP-bd_enzyme"/>
</dbReference>
<organism evidence="8 9">
    <name type="scientific">Vineibacter terrae</name>
    <dbReference type="NCBI Taxonomy" id="2586908"/>
    <lineage>
        <taxon>Bacteria</taxon>
        <taxon>Pseudomonadati</taxon>
        <taxon>Pseudomonadota</taxon>
        <taxon>Alphaproteobacteria</taxon>
        <taxon>Hyphomicrobiales</taxon>
        <taxon>Vineibacter</taxon>
    </lineage>
</organism>
<dbReference type="GO" id="GO:0016878">
    <property type="term" value="F:acid-thiol ligase activity"/>
    <property type="evidence" value="ECO:0007669"/>
    <property type="project" value="UniProtKB-ARBA"/>
</dbReference>